<dbReference type="GO" id="GO:0009986">
    <property type="term" value="C:cell surface"/>
    <property type="evidence" value="ECO:0007669"/>
    <property type="project" value="TreeGrafter"/>
</dbReference>
<keyword evidence="5" id="KW-1133">Transmembrane helix</keyword>
<keyword evidence="8" id="KW-1185">Reference proteome</keyword>
<dbReference type="AlphaFoldDB" id="A0A7K6HDR6"/>
<reference evidence="7 8" key="1">
    <citation type="submission" date="2019-09" db="EMBL/GenBank/DDBJ databases">
        <title>Bird 10,000 Genomes (B10K) Project - Family phase.</title>
        <authorList>
            <person name="Zhang G."/>
        </authorList>
    </citation>
    <scope>NUCLEOTIDE SEQUENCE [LARGE SCALE GENOMIC DNA]</scope>
    <source>
        <strain evidence="7">B10K-DU-029-49</strain>
        <tissue evidence="7">Liver</tissue>
    </source>
</reference>
<name>A0A7K6HDR6_9PASS</name>
<evidence type="ECO:0000313" key="7">
    <source>
        <dbReference type="EMBL" id="NWV73705.1"/>
    </source>
</evidence>
<feature type="compositionally biased region" description="Basic and acidic residues" evidence="4">
    <location>
        <begin position="166"/>
        <end position="178"/>
    </location>
</feature>
<keyword evidence="5" id="KW-0472">Membrane</keyword>
<dbReference type="SUPFAM" id="SSF48726">
    <property type="entry name" value="Immunoglobulin"/>
    <property type="match status" value="1"/>
</dbReference>
<gene>
    <name evidence="7" type="primary">Treml2</name>
    <name evidence="7" type="ORF">DASBRO_R13717</name>
</gene>
<evidence type="ECO:0000256" key="4">
    <source>
        <dbReference type="SAM" id="MobiDB-lite"/>
    </source>
</evidence>
<dbReference type="InterPro" id="IPR003599">
    <property type="entry name" value="Ig_sub"/>
</dbReference>
<protein>
    <submittedName>
        <fullName evidence="7">TRML2 protein</fullName>
    </submittedName>
</protein>
<comment type="caution">
    <text evidence="7">The sequence shown here is derived from an EMBL/GenBank/DDBJ whole genome shotgun (WGS) entry which is preliminary data.</text>
</comment>
<dbReference type="Gene3D" id="2.60.40.10">
    <property type="entry name" value="Immunoglobulins"/>
    <property type="match status" value="1"/>
</dbReference>
<feature type="non-terminal residue" evidence="7">
    <location>
        <position position="1"/>
    </location>
</feature>
<dbReference type="InterPro" id="IPR036179">
    <property type="entry name" value="Ig-like_dom_sf"/>
</dbReference>
<keyword evidence="2" id="KW-1015">Disulfide bond</keyword>
<sequence>LQGQAPEAKRRREGGTLYIQCPYAARLEDSDTKYWCRMTDQRCQELVQTRYGYRQQSRDGKITIEDDTTAKTVSITMTELKAEQSGTYWCAYYSSGYFVPLRSISLNVFKGPKSLLFPSGPAGTCPALNANTFMILSLVLLTLLILALVTSVILGVKHYKLLGRTGRREAEDASDRPEGTAQPGSTGRRESSRDDSKDPAYINLDVQSPASPEDPLYCNVEPSQAHRNPQSVEYAVIAFNQPPRNDR</sequence>
<evidence type="ECO:0000256" key="5">
    <source>
        <dbReference type="SAM" id="Phobius"/>
    </source>
</evidence>
<evidence type="ECO:0000256" key="2">
    <source>
        <dbReference type="ARBA" id="ARBA00023157"/>
    </source>
</evidence>
<dbReference type="GO" id="GO:0038023">
    <property type="term" value="F:signaling receptor activity"/>
    <property type="evidence" value="ECO:0007669"/>
    <property type="project" value="TreeGrafter"/>
</dbReference>
<dbReference type="PANTHER" id="PTHR16423">
    <property type="entry name" value="TREM-LIKE TRANSCRIPT PROTEIN"/>
    <property type="match status" value="1"/>
</dbReference>
<evidence type="ECO:0000256" key="3">
    <source>
        <dbReference type="ARBA" id="ARBA00023319"/>
    </source>
</evidence>
<dbReference type="PANTHER" id="PTHR16423:SF6">
    <property type="entry name" value="TRIGGERING RECEPTOR EXPRESSED ON MYELOID CELLS 2-RELATED"/>
    <property type="match status" value="1"/>
</dbReference>
<keyword evidence="3" id="KW-0393">Immunoglobulin domain</keyword>
<dbReference type="SMART" id="SM00409">
    <property type="entry name" value="IG"/>
    <property type="match status" value="1"/>
</dbReference>
<keyword evidence="5" id="KW-0812">Transmembrane</keyword>
<keyword evidence="1" id="KW-0732">Signal</keyword>
<dbReference type="EMBL" id="VZRN01000477">
    <property type="protein sequence ID" value="NWV73705.1"/>
    <property type="molecule type" value="Genomic_DNA"/>
</dbReference>
<feature type="non-terminal residue" evidence="7">
    <location>
        <position position="247"/>
    </location>
</feature>
<feature type="transmembrane region" description="Helical" evidence="5">
    <location>
        <begin position="133"/>
        <end position="156"/>
    </location>
</feature>
<dbReference type="InterPro" id="IPR013106">
    <property type="entry name" value="Ig_V-set"/>
</dbReference>
<dbReference type="InterPro" id="IPR052314">
    <property type="entry name" value="Immune_rcpt_domain"/>
</dbReference>
<dbReference type="InterPro" id="IPR013783">
    <property type="entry name" value="Ig-like_fold"/>
</dbReference>
<evidence type="ECO:0000259" key="6">
    <source>
        <dbReference type="SMART" id="SM00409"/>
    </source>
</evidence>
<organism evidence="7 8">
    <name type="scientific">Dasyornis broadbenti</name>
    <name type="common">rufous bristle-bird</name>
    <dbReference type="NCBI Taxonomy" id="243059"/>
    <lineage>
        <taxon>Eukaryota</taxon>
        <taxon>Metazoa</taxon>
        <taxon>Chordata</taxon>
        <taxon>Craniata</taxon>
        <taxon>Vertebrata</taxon>
        <taxon>Euteleostomi</taxon>
        <taxon>Archelosauria</taxon>
        <taxon>Archosauria</taxon>
        <taxon>Dinosauria</taxon>
        <taxon>Saurischia</taxon>
        <taxon>Theropoda</taxon>
        <taxon>Coelurosauria</taxon>
        <taxon>Aves</taxon>
        <taxon>Neognathae</taxon>
        <taxon>Neoaves</taxon>
        <taxon>Telluraves</taxon>
        <taxon>Australaves</taxon>
        <taxon>Passeriformes</taxon>
        <taxon>Meliphagoidea</taxon>
        <taxon>Dasyornithidae</taxon>
        <taxon>Dasyornis</taxon>
    </lineage>
</organism>
<feature type="compositionally biased region" description="Polar residues" evidence="4">
    <location>
        <begin position="221"/>
        <end position="231"/>
    </location>
</feature>
<evidence type="ECO:0000256" key="1">
    <source>
        <dbReference type="ARBA" id="ARBA00022729"/>
    </source>
</evidence>
<dbReference type="CDD" id="cd05716">
    <property type="entry name" value="IgV_pIgR_like"/>
    <property type="match status" value="1"/>
</dbReference>
<feature type="region of interest" description="Disordered" evidence="4">
    <location>
        <begin position="166"/>
        <end position="232"/>
    </location>
</feature>
<feature type="domain" description="Immunoglobulin" evidence="6">
    <location>
        <begin position="6"/>
        <end position="109"/>
    </location>
</feature>
<feature type="compositionally biased region" description="Basic and acidic residues" evidence="4">
    <location>
        <begin position="187"/>
        <end position="198"/>
    </location>
</feature>
<evidence type="ECO:0000313" key="8">
    <source>
        <dbReference type="Proteomes" id="UP000521322"/>
    </source>
</evidence>
<accession>A0A7K6HDR6</accession>
<dbReference type="Pfam" id="PF07686">
    <property type="entry name" value="V-set"/>
    <property type="match status" value="1"/>
</dbReference>
<proteinExistence type="predicted"/>
<dbReference type="Proteomes" id="UP000521322">
    <property type="component" value="Unassembled WGS sequence"/>
</dbReference>